<dbReference type="InterPro" id="IPR001867">
    <property type="entry name" value="OmpR/PhoB-type_DNA-bd"/>
</dbReference>
<comment type="caution">
    <text evidence="5">The sequence shown here is derived from an EMBL/GenBank/DDBJ whole genome shotgun (WGS) entry which is preliminary data.</text>
</comment>
<dbReference type="InterPro" id="IPR019734">
    <property type="entry name" value="TPR_rpt"/>
</dbReference>
<dbReference type="CDD" id="cd15831">
    <property type="entry name" value="BTAD"/>
    <property type="match status" value="1"/>
</dbReference>
<evidence type="ECO:0000256" key="2">
    <source>
        <dbReference type="ARBA" id="ARBA00023125"/>
    </source>
</evidence>
<gene>
    <name evidence="5" type="ORF">GCM10010531_24620</name>
</gene>
<dbReference type="InterPro" id="IPR005158">
    <property type="entry name" value="BTAD"/>
</dbReference>
<dbReference type="InterPro" id="IPR016032">
    <property type="entry name" value="Sig_transdc_resp-reg_C-effctor"/>
</dbReference>
<dbReference type="PROSITE" id="PS51755">
    <property type="entry name" value="OMPR_PHOB"/>
    <property type="match status" value="1"/>
</dbReference>
<dbReference type="EMBL" id="BAAAVV010000005">
    <property type="protein sequence ID" value="GAA3170460.1"/>
    <property type="molecule type" value="Genomic_DNA"/>
</dbReference>
<feature type="DNA-binding region" description="OmpR/PhoB-type" evidence="3">
    <location>
        <begin position="1"/>
        <end position="90"/>
    </location>
</feature>
<comment type="similarity">
    <text evidence="1">Belongs to the AfsR/DnrI/RedD regulatory family.</text>
</comment>
<dbReference type="Gene3D" id="1.10.10.10">
    <property type="entry name" value="Winged helix-like DNA-binding domain superfamily/Winged helix DNA-binding domain"/>
    <property type="match status" value="1"/>
</dbReference>
<dbReference type="InterPro" id="IPR027417">
    <property type="entry name" value="P-loop_NTPase"/>
</dbReference>
<evidence type="ECO:0000313" key="5">
    <source>
        <dbReference type="EMBL" id="GAA3170460.1"/>
    </source>
</evidence>
<organism evidence="5 6">
    <name type="scientific">Blastococcus jejuensis</name>
    <dbReference type="NCBI Taxonomy" id="351224"/>
    <lineage>
        <taxon>Bacteria</taxon>
        <taxon>Bacillati</taxon>
        <taxon>Actinomycetota</taxon>
        <taxon>Actinomycetes</taxon>
        <taxon>Geodermatophilales</taxon>
        <taxon>Geodermatophilaceae</taxon>
        <taxon>Blastococcus</taxon>
    </lineage>
</organism>
<dbReference type="Pfam" id="PF13424">
    <property type="entry name" value="TPR_12"/>
    <property type="match status" value="1"/>
</dbReference>
<keyword evidence="6" id="KW-1185">Reference proteome</keyword>
<dbReference type="SMART" id="SM00028">
    <property type="entry name" value="TPR"/>
    <property type="match status" value="4"/>
</dbReference>
<dbReference type="SUPFAM" id="SSF46894">
    <property type="entry name" value="C-terminal effector domain of the bipartite response regulators"/>
    <property type="match status" value="1"/>
</dbReference>
<dbReference type="SMART" id="SM00862">
    <property type="entry name" value="Trans_reg_C"/>
    <property type="match status" value="1"/>
</dbReference>
<dbReference type="InterPro" id="IPR011990">
    <property type="entry name" value="TPR-like_helical_dom_sf"/>
</dbReference>
<dbReference type="Pfam" id="PF25872">
    <property type="entry name" value="HTH_77"/>
    <property type="match status" value="1"/>
</dbReference>
<proteinExistence type="inferred from homology"/>
<dbReference type="Gene3D" id="1.25.40.10">
    <property type="entry name" value="Tetratricopeptide repeat domain"/>
    <property type="match status" value="2"/>
</dbReference>
<name>A0ABP6P9W6_9ACTN</name>
<reference evidence="6" key="1">
    <citation type="journal article" date="2019" name="Int. J. Syst. Evol. Microbiol.">
        <title>The Global Catalogue of Microorganisms (GCM) 10K type strain sequencing project: providing services to taxonomists for standard genome sequencing and annotation.</title>
        <authorList>
            <consortium name="The Broad Institute Genomics Platform"/>
            <consortium name="The Broad Institute Genome Sequencing Center for Infectious Disease"/>
            <person name="Wu L."/>
            <person name="Ma J."/>
        </authorList>
    </citation>
    <scope>NUCLEOTIDE SEQUENCE [LARGE SCALE GENOMIC DNA]</scope>
    <source>
        <strain evidence="6">JCM 15614</strain>
    </source>
</reference>
<evidence type="ECO:0000256" key="3">
    <source>
        <dbReference type="PROSITE-ProRule" id="PRU01091"/>
    </source>
</evidence>
<dbReference type="Pfam" id="PF03704">
    <property type="entry name" value="BTAD"/>
    <property type="match status" value="1"/>
</dbReference>
<dbReference type="SUPFAM" id="SSF48452">
    <property type="entry name" value="TPR-like"/>
    <property type="match status" value="2"/>
</dbReference>
<dbReference type="InterPro" id="IPR036388">
    <property type="entry name" value="WH-like_DNA-bd_sf"/>
</dbReference>
<dbReference type="PANTHER" id="PTHR47691">
    <property type="entry name" value="REGULATOR-RELATED"/>
    <property type="match status" value="1"/>
</dbReference>
<evidence type="ECO:0000313" key="6">
    <source>
        <dbReference type="Proteomes" id="UP001499924"/>
    </source>
</evidence>
<dbReference type="InterPro" id="IPR058852">
    <property type="entry name" value="HTH_77"/>
</dbReference>
<evidence type="ECO:0000259" key="4">
    <source>
        <dbReference type="PROSITE" id="PS51755"/>
    </source>
</evidence>
<dbReference type="PANTHER" id="PTHR47691:SF3">
    <property type="entry name" value="HTH-TYPE TRANSCRIPTIONAL REGULATOR RV0890C-RELATED"/>
    <property type="match status" value="1"/>
</dbReference>
<dbReference type="SMART" id="SM01043">
    <property type="entry name" value="BTAD"/>
    <property type="match status" value="1"/>
</dbReference>
<dbReference type="SUPFAM" id="SSF52540">
    <property type="entry name" value="P-loop containing nucleoside triphosphate hydrolases"/>
    <property type="match status" value="1"/>
</dbReference>
<keyword evidence="2 3" id="KW-0238">DNA-binding</keyword>
<accession>A0ABP6P9W6</accession>
<dbReference type="RefSeq" id="WP_344689184.1">
    <property type="nucleotide sequence ID" value="NZ_BAAAVV010000005.1"/>
</dbReference>
<evidence type="ECO:0000256" key="1">
    <source>
        <dbReference type="ARBA" id="ARBA00005820"/>
    </source>
</evidence>
<dbReference type="Pfam" id="PF00486">
    <property type="entry name" value="Trans_reg_C"/>
    <property type="match status" value="1"/>
</dbReference>
<sequence>MIQYGLLGPVQAVRDGRSVPLGGPRQRAVLARLLLAPGRAVPVGRLADDVWGGDPPPTAAKTVQKYVSELRHALGAAELVTVGGGYRVDGDVDTVRFEQLLAEGTIDRALDLWRGEALDDLPDVPFVVAERARLEELRLVAVERRAEADIGTGRHAQVVAGLAELAAAHPGREHLTCLLMLALYRSGRQVEALDVFQRHRRRLADELGIEPAEELTALERAILRHDGTLDPPPAPAAAPSRGNIRLPVSSFVGRTDELRRAVAALRGAAPVTLTGPGGVGKTRLAVEAAAAVAADFPGGAWLVDLAGLTDPGLVVRQVAVTLAVGDPRDADEEGTVLAALANQGPLLLVVDNCEHLLARCAELVDRVARSCPGAHVLATSRQPLGVDGERVLVLAPLPADEACRLFEDRVRRTGVADDDVARLPVPEICRALDGLPLALELAAGQVRSLGPAELTARLDARLQFANRRFDAPARQRTLRDMVAWSHALLPAPTQRVFARLGVFASTLTLPGAAAVCAPEDAAPHVAALVDQSLLVRDADAGGAARFRLLDTLRLFALELLAATGEEVDVRRAHARYYLEFLRAADSRLHGPEQEEWIRRIEAEEPNVHAALDWAAEHDPALAVDLAVALWAYWDLRWRERFAIAYLAALLDRRGEGMTAAEKGWALTVMADLAANPGEARLARRPAERAVALFREVGDDRGLCSALVALACAHRDEGTLDAADVCLAEARAIADRLGDTWRVGRAATTAWAIAARRGASDHAEALAREELDVFTALGSRRGQATALRHLAVTLQQRGDLDGATRLCERALAVWEALGERPAMAHAQSTLADISRARGDRERAAAMYERALAELCAVGDRRCTASTFKNLAIIASSHGDHDRCATLFRDAIRLRCELGDYAGLAECFTGLADDLALRDRHQEAAVLLAAADERRRASGVTASPEEVRAAERVEARRRAAGGPGLAGAPTLEAVLGLELSLEPTAG</sequence>
<protein>
    <submittedName>
        <fullName evidence="5">BTAD domain-containing putative transcriptional regulator</fullName>
    </submittedName>
</protein>
<feature type="domain" description="OmpR/PhoB-type" evidence="4">
    <location>
        <begin position="1"/>
        <end position="90"/>
    </location>
</feature>
<dbReference type="Proteomes" id="UP001499924">
    <property type="component" value="Unassembled WGS sequence"/>
</dbReference>
<dbReference type="Gene3D" id="3.40.50.300">
    <property type="entry name" value="P-loop containing nucleotide triphosphate hydrolases"/>
    <property type="match status" value="1"/>
</dbReference>